<keyword evidence="5" id="KW-1185">Reference proteome</keyword>
<dbReference type="PANTHER" id="PTHR43072:SF23">
    <property type="entry name" value="UPF0039 PROTEIN C11D3.02C"/>
    <property type="match status" value="1"/>
</dbReference>
<evidence type="ECO:0000256" key="2">
    <source>
        <dbReference type="ARBA" id="ARBA00023315"/>
    </source>
</evidence>
<dbReference type="Gene3D" id="3.40.630.30">
    <property type="match status" value="1"/>
</dbReference>
<dbReference type="SUPFAM" id="SSF55729">
    <property type="entry name" value="Acyl-CoA N-acyltransferases (Nat)"/>
    <property type="match status" value="1"/>
</dbReference>
<dbReference type="Proteomes" id="UP001058860">
    <property type="component" value="Chromosome"/>
</dbReference>
<feature type="domain" description="N-acetyltransferase" evidence="3">
    <location>
        <begin position="1"/>
        <end position="161"/>
    </location>
</feature>
<accession>A0ABY5PHK3</accession>
<evidence type="ECO:0000313" key="5">
    <source>
        <dbReference type="Proteomes" id="UP001058860"/>
    </source>
</evidence>
<gene>
    <name evidence="4" type="ORF">LRS13_00350</name>
</gene>
<evidence type="ECO:0000259" key="3">
    <source>
        <dbReference type="PROSITE" id="PS51186"/>
    </source>
</evidence>
<organism evidence="4 5">
    <name type="scientific">Svornostia abyssi</name>
    <dbReference type="NCBI Taxonomy" id="2898438"/>
    <lineage>
        <taxon>Bacteria</taxon>
        <taxon>Bacillati</taxon>
        <taxon>Actinomycetota</taxon>
        <taxon>Thermoleophilia</taxon>
        <taxon>Solirubrobacterales</taxon>
        <taxon>Baekduiaceae</taxon>
        <taxon>Svornostia</taxon>
    </lineage>
</organism>
<dbReference type="PROSITE" id="PS51186">
    <property type="entry name" value="GNAT"/>
    <property type="match status" value="1"/>
</dbReference>
<dbReference type="EMBL" id="CP088295">
    <property type="protein sequence ID" value="UUY04015.1"/>
    <property type="molecule type" value="Genomic_DNA"/>
</dbReference>
<proteinExistence type="predicted"/>
<dbReference type="PANTHER" id="PTHR43072">
    <property type="entry name" value="N-ACETYLTRANSFERASE"/>
    <property type="match status" value="1"/>
</dbReference>
<evidence type="ECO:0000256" key="1">
    <source>
        <dbReference type="ARBA" id="ARBA00022679"/>
    </source>
</evidence>
<dbReference type="Pfam" id="PF13420">
    <property type="entry name" value="Acetyltransf_4"/>
    <property type="match status" value="1"/>
</dbReference>
<protein>
    <submittedName>
        <fullName evidence="4">N-acetyltransferase family protein</fullName>
    </submittedName>
</protein>
<keyword evidence="1" id="KW-0808">Transferase</keyword>
<reference evidence="5" key="1">
    <citation type="submission" date="2021-11" db="EMBL/GenBank/DDBJ databases">
        <title>Cultivation dependent microbiological survey of springs from the worlds oldest radium mine currently devoted to the extraction of radon-saturated water.</title>
        <authorList>
            <person name="Kapinusova G."/>
            <person name="Smrhova T."/>
            <person name="Strejcek M."/>
            <person name="Suman J."/>
            <person name="Jani K."/>
            <person name="Pajer P."/>
            <person name="Uhlik O."/>
        </authorList>
    </citation>
    <scope>NUCLEOTIDE SEQUENCE [LARGE SCALE GENOMIC DNA]</scope>
    <source>
        <strain evidence="5">J379</strain>
    </source>
</reference>
<dbReference type="RefSeq" id="WP_353864513.1">
    <property type="nucleotide sequence ID" value="NZ_CP088295.1"/>
</dbReference>
<sequence length="171" mass="18990">MIRVATLDDAAACAELYAPYVERTAITFETEPPTATEMAERIGAALATHTWLVLEDEGRVRGYTYARPFHTRAAYRWSCEVTVFAELGRRRTGAGRALYTALFARLEARGFHTAVALITLPNDASVGLHRAMGFEHAGTHTEIGYKLGAWHDVTWMQRRLADVGDPPAEPR</sequence>
<evidence type="ECO:0000313" key="4">
    <source>
        <dbReference type="EMBL" id="UUY04015.1"/>
    </source>
</evidence>
<keyword evidence="2" id="KW-0012">Acyltransferase</keyword>
<name>A0ABY5PHK3_9ACTN</name>
<dbReference type="InterPro" id="IPR000182">
    <property type="entry name" value="GNAT_dom"/>
</dbReference>
<dbReference type="InterPro" id="IPR016181">
    <property type="entry name" value="Acyl_CoA_acyltransferase"/>
</dbReference>